<organism evidence="4 5">
    <name type="scientific">Sipha flava</name>
    <name type="common">yellow sugarcane aphid</name>
    <dbReference type="NCBI Taxonomy" id="143950"/>
    <lineage>
        <taxon>Eukaryota</taxon>
        <taxon>Metazoa</taxon>
        <taxon>Ecdysozoa</taxon>
        <taxon>Arthropoda</taxon>
        <taxon>Hexapoda</taxon>
        <taxon>Insecta</taxon>
        <taxon>Pterygota</taxon>
        <taxon>Neoptera</taxon>
        <taxon>Paraneoptera</taxon>
        <taxon>Hemiptera</taxon>
        <taxon>Sternorrhyncha</taxon>
        <taxon>Aphidomorpha</taxon>
        <taxon>Aphidoidea</taxon>
        <taxon>Aphididae</taxon>
        <taxon>Sipha</taxon>
    </lineage>
</organism>
<evidence type="ECO:0000256" key="1">
    <source>
        <dbReference type="ARBA" id="ARBA00005736"/>
    </source>
</evidence>
<comment type="similarity">
    <text evidence="1">Belongs to the SEN54 family.</text>
</comment>
<keyword evidence="4" id="KW-1185">Reference proteome</keyword>
<gene>
    <name evidence="5" type="primary">LOC112687240</name>
</gene>
<dbReference type="Proteomes" id="UP000694846">
    <property type="component" value="Unplaced"/>
</dbReference>
<dbReference type="InterPro" id="IPR024336">
    <property type="entry name" value="tRNA_splic_suSen54_N"/>
</dbReference>
<dbReference type="InterPro" id="IPR024337">
    <property type="entry name" value="tRNA_splic_suSen54"/>
</dbReference>
<feature type="domain" description="tRNA-splicing endonuclease subunit Sen54 N-terminal" evidence="3">
    <location>
        <begin position="49"/>
        <end position="113"/>
    </location>
</feature>
<dbReference type="AlphaFoldDB" id="A0A8B8FZ24"/>
<sequence length="567" mass="65810">MNIDDLFLDPQYKLLKKLNLSNYQETGENCQKCHVDEVDKLLSLKRILLKQLRYERCVSLSEAEWDEDLKLAKVTKIAKNLTKNYSHSYKGSIYLYPEECLCLLEMKCLILRWNERKLSIKNAYALLLQAGSGCTFEQFRTYGYLVKLGFRVFKYNNELKNNNYHKNDLTKVPEIPYKKKKDHVKKIRKFDSLICTPNNRESFPKLKSTGWVVISRPESCYLPHNILPNYDTYSFNIAVSSNSIKIIKVVPYYENMNLKKKKKFPKESMIYDSFLLTGNHPIYEKNILKTVKFDDTMYIPQIKKLKLNSLPITINMSSSSLSEERNLHPSKYEEKMKIEENSLTIINNTATVALTSNNNFYPSNIDEKMEIDKNYFPDCINMIASTLNNENNLCNITLKESHSVNINQKDLKDEVTEANSTFNLNFSSTVKSISSNKLEPTSSDTILEDETINKLLNLPSHIKQKLYAIKPSHDLNKPIEKIENVIYDVYYPDNDVPKKSRPAPDYRVIVIENDDTFPNIYNVNTFSPNDNVSTLWAIVNSSSVSFYNVNNIILPKSTDWEIKTNDD</sequence>
<dbReference type="GeneID" id="112687240"/>
<evidence type="ECO:0000259" key="3">
    <source>
        <dbReference type="Pfam" id="PF12928"/>
    </source>
</evidence>
<protein>
    <submittedName>
        <fullName evidence="5">Uncharacterized protein LOC112687240 isoform X1</fullName>
    </submittedName>
</protein>
<evidence type="ECO:0000313" key="4">
    <source>
        <dbReference type="Proteomes" id="UP000694846"/>
    </source>
</evidence>
<dbReference type="GO" id="GO:0000379">
    <property type="term" value="P:tRNA-type intron splice site recognition and cleavage"/>
    <property type="evidence" value="ECO:0007669"/>
    <property type="project" value="TreeGrafter"/>
</dbReference>
<accession>A0A8B8FZ24</accession>
<name>A0A8B8FZ24_9HEMI</name>
<reference evidence="5" key="1">
    <citation type="submission" date="2025-08" db="UniProtKB">
        <authorList>
            <consortium name="RefSeq"/>
        </authorList>
    </citation>
    <scope>IDENTIFICATION</scope>
    <source>
        <tissue evidence="5">Whole body</tissue>
    </source>
</reference>
<dbReference type="GO" id="GO:0000214">
    <property type="term" value="C:tRNA-intron endonuclease complex"/>
    <property type="evidence" value="ECO:0007669"/>
    <property type="project" value="TreeGrafter"/>
</dbReference>
<dbReference type="PANTHER" id="PTHR21027:SF1">
    <property type="entry name" value="TRNA-SPLICING ENDONUCLEASE SUBUNIT SEN54"/>
    <property type="match status" value="1"/>
</dbReference>
<keyword evidence="2" id="KW-0819">tRNA processing</keyword>
<dbReference type="Pfam" id="PF12928">
    <property type="entry name" value="tRNA_int_end_N2"/>
    <property type="match status" value="1"/>
</dbReference>
<proteinExistence type="inferred from homology"/>
<dbReference type="PANTHER" id="PTHR21027">
    <property type="entry name" value="TRNA-SPLICING ENDONUCLEASE SUBUNIT SEN54"/>
    <property type="match status" value="1"/>
</dbReference>
<evidence type="ECO:0000313" key="5">
    <source>
        <dbReference type="RefSeq" id="XP_025415625.1"/>
    </source>
</evidence>
<dbReference type="OrthoDB" id="408683at2759"/>
<evidence type="ECO:0000256" key="2">
    <source>
        <dbReference type="ARBA" id="ARBA00022694"/>
    </source>
</evidence>
<dbReference type="RefSeq" id="XP_025415625.1">
    <property type="nucleotide sequence ID" value="XM_025559840.1"/>
</dbReference>